<dbReference type="RefSeq" id="WP_121786908.1">
    <property type="nucleotide sequence ID" value="NZ_CP033073.1"/>
</dbReference>
<dbReference type="AlphaFoldDB" id="A0A3G2JAT5"/>
<dbReference type="KEGG" id="sdd:D9753_11380"/>
<name>A0A3G2JAT5_9ACTN</name>
<organism evidence="1 2">
    <name type="scientific">Streptomyces dangxiongensis</name>
    <dbReference type="NCBI Taxonomy" id="1442032"/>
    <lineage>
        <taxon>Bacteria</taxon>
        <taxon>Bacillati</taxon>
        <taxon>Actinomycetota</taxon>
        <taxon>Actinomycetes</taxon>
        <taxon>Kitasatosporales</taxon>
        <taxon>Streptomycetaceae</taxon>
        <taxon>Streptomyces</taxon>
    </lineage>
</organism>
<evidence type="ECO:0000313" key="2">
    <source>
        <dbReference type="Proteomes" id="UP000268329"/>
    </source>
</evidence>
<keyword evidence="2" id="KW-1185">Reference proteome</keyword>
<dbReference type="EMBL" id="CP033073">
    <property type="protein sequence ID" value="AYN39416.1"/>
    <property type="molecule type" value="Genomic_DNA"/>
</dbReference>
<proteinExistence type="predicted"/>
<sequence>MRASRPLGIPDGLTDWLLAASRPDDALEHVSVHALADGTLTLGLFHAVAGLRDAERSALRLALQVVNAGPLRGCRLQSCGGVLIPRYHDALMDGSEGGDASPA</sequence>
<dbReference type="OrthoDB" id="3543128at2"/>
<gene>
    <name evidence="1" type="ORF">D9753_11380</name>
</gene>
<evidence type="ECO:0000313" key="1">
    <source>
        <dbReference type="EMBL" id="AYN39416.1"/>
    </source>
</evidence>
<dbReference type="Proteomes" id="UP000268329">
    <property type="component" value="Chromosome"/>
</dbReference>
<reference evidence="1 2" key="1">
    <citation type="submission" date="2018-10" db="EMBL/GenBank/DDBJ databases">
        <title>The genome of Streptomyces dangxiongensis Z022.</title>
        <authorList>
            <person name="Zhang B."/>
        </authorList>
    </citation>
    <scope>NUCLEOTIDE SEQUENCE [LARGE SCALE GENOMIC DNA]</scope>
    <source>
        <strain evidence="1 2">Z022</strain>
    </source>
</reference>
<protein>
    <submittedName>
        <fullName evidence="1">Uncharacterized protein</fullName>
    </submittedName>
</protein>
<accession>A0A3G2JAT5</accession>